<sequence>MNEPLFWSHLEVLVSRALERLDGLERHGIWCDKFMPEEYEPEQIRGHVWVGVGPREHEKWRFVILLDKKSLSREAIDWAGLLPPDGGTPWLAVDGRQKLFRIEPGLAAP</sequence>
<gene>
    <name evidence="1" type="ORF">KDA27_21250</name>
</gene>
<evidence type="ECO:0000313" key="2">
    <source>
        <dbReference type="Proteomes" id="UP000739538"/>
    </source>
</evidence>
<proteinExistence type="predicted"/>
<evidence type="ECO:0000313" key="1">
    <source>
        <dbReference type="EMBL" id="MCA9758336.1"/>
    </source>
</evidence>
<comment type="caution">
    <text evidence="1">The sequence shown here is derived from an EMBL/GenBank/DDBJ whole genome shotgun (WGS) entry which is preliminary data.</text>
</comment>
<accession>A0A956NGD9</accession>
<reference evidence="1" key="2">
    <citation type="journal article" date="2021" name="Microbiome">
        <title>Successional dynamics and alternative stable states in a saline activated sludge microbial community over 9 years.</title>
        <authorList>
            <person name="Wang Y."/>
            <person name="Ye J."/>
            <person name="Ju F."/>
            <person name="Liu L."/>
            <person name="Boyd J.A."/>
            <person name="Deng Y."/>
            <person name="Parks D.H."/>
            <person name="Jiang X."/>
            <person name="Yin X."/>
            <person name="Woodcroft B.J."/>
            <person name="Tyson G.W."/>
            <person name="Hugenholtz P."/>
            <person name="Polz M.F."/>
            <person name="Zhang T."/>
        </authorList>
    </citation>
    <scope>NUCLEOTIDE SEQUENCE</scope>
    <source>
        <strain evidence="1">HKST-UBA02</strain>
    </source>
</reference>
<dbReference type="Proteomes" id="UP000739538">
    <property type="component" value="Unassembled WGS sequence"/>
</dbReference>
<evidence type="ECO:0008006" key="3">
    <source>
        <dbReference type="Google" id="ProtNLM"/>
    </source>
</evidence>
<name>A0A956NGD9_UNCEI</name>
<organism evidence="1 2">
    <name type="scientific">Eiseniibacteriota bacterium</name>
    <dbReference type="NCBI Taxonomy" id="2212470"/>
    <lineage>
        <taxon>Bacteria</taxon>
        <taxon>Candidatus Eiseniibacteriota</taxon>
    </lineage>
</organism>
<protein>
    <recommendedName>
        <fullName evidence="3">DUF3788 family protein</fullName>
    </recommendedName>
</protein>
<dbReference type="EMBL" id="JAGQHS010000162">
    <property type="protein sequence ID" value="MCA9758336.1"/>
    <property type="molecule type" value="Genomic_DNA"/>
</dbReference>
<reference evidence="1" key="1">
    <citation type="submission" date="2020-04" db="EMBL/GenBank/DDBJ databases">
        <authorList>
            <person name="Zhang T."/>
        </authorList>
    </citation>
    <scope>NUCLEOTIDE SEQUENCE</scope>
    <source>
        <strain evidence="1">HKST-UBA02</strain>
    </source>
</reference>
<dbReference type="AlphaFoldDB" id="A0A956NGD9"/>